<feature type="region of interest" description="Disordered" evidence="5">
    <location>
        <begin position="398"/>
        <end position="417"/>
    </location>
</feature>
<feature type="compositionally biased region" description="Basic and acidic residues" evidence="5">
    <location>
        <begin position="1045"/>
        <end position="1054"/>
    </location>
</feature>
<name>A0A7M7JV87_VARDE</name>
<dbReference type="SUPFAM" id="SSF49447">
    <property type="entry name" value="Second domain of Mu2 adaptin subunit (ap50) of ap2 adaptor"/>
    <property type="match status" value="1"/>
</dbReference>
<keyword evidence="9" id="KW-1185">Reference proteome</keyword>
<feature type="region of interest" description="Disordered" evidence="5">
    <location>
        <begin position="1043"/>
        <end position="1082"/>
    </location>
</feature>
<feature type="domain" description="SHD" evidence="6">
    <location>
        <begin position="1098"/>
        <end position="1251"/>
    </location>
</feature>
<dbReference type="GeneID" id="111248439"/>
<proteinExistence type="inferred from homology"/>
<organism evidence="8 9">
    <name type="scientific">Varroa destructor</name>
    <name type="common">Honeybee mite</name>
    <dbReference type="NCBI Taxonomy" id="109461"/>
    <lineage>
        <taxon>Eukaryota</taxon>
        <taxon>Metazoa</taxon>
        <taxon>Ecdysozoa</taxon>
        <taxon>Arthropoda</taxon>
        <taxon>Chelicerata</taxon>
        <taxon>Arachnida</taxon>
        <taxon>Acari</taxon>
        <taxon>Parasitiformes</taxon>
        <taxon>Mesostigmata</taxon>
        <taxon>Gamasina</taxon>
        <taxon>Dermanyssoidea</taxon>
        <taxon>Varroidae</taxon>
        <taxon>Varroa</taxon>
    </lineage>
</organism>
<evidence type="ECO:0000256" key="2">
    <source>
        <dbReference type="ARBA" id="ARBA00005579"/>
    </source>
</evidence>
<dbReference type="InterPro" id="IPR050431">
    <property type="entry name" value="Adaptor_comp_med_subunit"/>
</dbReference>
<keyword evidence="3" id="KW-0963">Cytoplasm</keyword>
<feature type="compositionally biased region" description="Polar residues" evidence="5">
    <location>
        <begin position="759"/>
        <end position="777"/>
    </location>
</feature>
<evidence type="ECO:0000259" key="7">
    <source>
        <dbReference type="PROSITE" id="PS51072"/>
    </source>
</evidence>
<evidence type="ECO:0000256" key="3">
    <source>
        <dbReference type="ARBA" id="ARBA00022490"/>
    </source>
</evidence>
<feature type="region of interest" description="Disordered" evidence="5">
    <location>
        <begin position="65"/>
        <end position="105"/>
    </location>
</feature>
<evidence type="ECO:0000256" key="1">
    <source>
        <dbReference type="ARBA" id="ARBA00004496"/>
    </source>
</evidence>
<feature type="compositionally biased region" description="Polar residues" evidence="5">
    <location>
        <begin position="1065"/>
        <end position="1075"/>
    </location>
</feature>
<feature type="compositionally biased region" description="Pro residues" evidence="5">
    <location>
        <begin position="1594"/>
        <end position="1603"/>
    </location>
</feature>
<dbReference type="GO" id="GO:0006897">
    <property type="term" value="P:endocytosis"/>
    <property type="evidence" value="ECO:0007669"/>
    <property type="project" value="UniProtKB-KW"/>
</dbReference>
<feature type="compositionally biased region" description="Polar residues" evidence="5">
    <location>
        <begin position="325"/>
        <end position="336"/>
    </location>
</feature>
<dbReference type="GO" id="GO:0005737">
    <property type="term" value="C:cytoplasm"/>
    <property type="evidence" value="ECO:0007669"/>
    <property type="project" value="UniProtKB-SubCell"/>
</dbReference>
<feature type="region of interest" description="Disordered" evidence="5">
    <location>
        <begin position="989"/>
        <end position="1020"/>
    </location>
</feature>
<feature type="region of interest" description="Disordered" evidence="5">
    <location>
        <begin position="212"/>
        <end position="243"/>
    </location>
</feature>
<accession>A0A7M7JV87</accession>
<comment type="similarity">
    <text evidence="2">Belongs to the Stoned B family.</text>
</comment>
<feature type="compositionally biased region" description="Polar residues" evidence="5">
    <location>
        <begin position="790"/>
        <end position="807"/>
    </location>
</feature>
<dbReference type="KEGG" id="vde:111248439"/>
<dbReference type="Gene3D" id="2.60.40.1170">
    <property type="entry name" value="Mu homology domain, subdomain B"/>
    <property type="match status" value="1"/>
</dbReference>
<dbReference type="Proteomes" id="UP000594260">
    <property type="component" value="Unplaced"/>
</dbReference>
<dbReference type="InterPro" id="IPR036168">
    <property type="entry name" value="AP2_Mu_C_sf"/>
</dbReference>
<evidence type="ECO:0000256" key="4">
    <source>
        <dbReference type="ARBA" id="ARBA00022583"/>
    </source>
</evidence>
<feature type="domain" description="MHD" evidence="7">
    <location>
        <begin position="1255"/>
        <end position="1567"/>
    </location>
</feature>
<dbReference type="InParanoid" id="A0A7M7JV87"/>
<evidence type="ECO:0008006" key="10">
    <source>
        <dbReference type="Google" id="ProtNLM"/>
    </source>
</evidence>
<evidence type="ECO:0000313" key="9">
    <source>
        <dbReference type="Proteomes" id="UP000594260"/>
    </source>
</evidence>
<dbReference type="InterPro" id="IPR028565">
    <property type="entry name" value="MHD"/>
</dbReference>
<feature type="compositionally biased region" description="Polar residues" evidence="5">
    <location>
        <begin position="682"/>
        <end position="706"/>
    </location>
</feature>
<keyword evidence="4" id="KW-0254">Endocytosis</keyword>
<dbReference type="EnsemblMetazoa" id="XM_022800798">
    <property type="protein sequence ID" value="XP_022656533"/>
    <property type="gene ID" value="LOC111248439"/>
</dbReference>
<feature type="compositionally biased region" description="Polar residues" evidence="5">
    <location>
        <begin position="636"/>
        <end position="648"/>
    </location>
</feature>
<dbReference type="Pfam" id="PF00928">
    <property type="entry name" value="Adap_comp_sub"/>
    <property type="match status" value="1"/>
</dbReference>
<evidence type="ECO:0000259" key="6">
    <source>
        <dbReference type="PROSITE" id="PS51070"/>
    </source>
</evidence>
<dbReference type="OrthoDB" id="10063141at2759"/>
<feature type="region of interest" description="Disordered" evidence="5">
    <location>
        <begin position="572"/>
        <end position="823"/>
    </location>
</feature>
<dbReference type="PROSITE" id="PS51070">
    <property type="entry name" value="SHD"/>
    <property type="match status" value="1"/>
</dbReference>
<feature type="region of interest" description="Disordered" evidence="5">
    <location>
        <begin position="291"/>
        <end position="370"/>
    </location>
</feature>
<dbReference type="PANTHER" id="PTHR10529">
    <property type="entry name" value="AP COMPLEX SUBUNIT MU"/>
    <property type="match status" value="1"/>
</dbReference>
<dbReference type="FunFam" id="2.60.40.1170:FF:000022">
    <property type="entry name" value="AP-1 complex subunit mu"/>
    <property type="match status" value="1"/>
</dbReference>
<feature type="region of interest" description="Disordered" evidence="5">
    <location>
        <begin position="933"/>
        <end position="964"/>
    </location>
</feature>
<sequence length="1617" mass="176239">MTLKCRCPRGDFQGTVVGISKEMSKVAKSGLKFVKKRVAGHKRSAEEIEEEAYERELAIQAAREAGLASSIHPSHQVRTVLPPKAEKDEGDSAQSASNPLEPVTSVKKSSEDWELFNKLLGKVETAVASTVQSIEKVKESSVVEEIIAKEQKEAVVIPEYKGVKSLEEAKREKEEREREALRQRRDADEWERALNTFDKKQTPDFLCLDASSASATDDGGEPKLSFAYYSPSSGPSAIPKTPLEVDPFDTSFISPVVQDSGSTVKLDEEDPFDTQKIDKGIEEVAQLTQKRMSLSGGVNPFGGSSSGSGVQEDPNPRVRPPSRPTAGSSLFSSTECSPVDIPDDVQNFFKNASRRSSTNPFDPPTLAAPQQLSTEDTIRTGAALLQAIASEFADKDDDDDLYHRTLSSKGGLPPPSPISPFSESDAAVVDQAVVPELMDMLAPTEAKASNIVSSSSTTTLNPTNTLATVSSAFNPTAASIDPFTDQMVVVGNLSEGVPVTPLAPSVAPTLPPPSSDSAVPVDAFQLAFGKKSIDLDDVPPQAQADLPPHELPQMLQSIKDSFDPFKDVQQGLELPTTNVPGPVSGAPTPGSDVFESELRQQEEELFGSNDGSKKAPEPPTLLNNQPAPQFPLLPLSNLTNMDRTQLQRPTPPPAAAIQERKQSSTRSSITKEDSLVDIKCGSVTSNGANNGRKASNPFSPENSQHGSLCFPENPCMSETEQKDVSLPNDSLGNTAAAKPSSPENPFGSSTAKEKSSSSPENPFSPGSTATMTNTGRGETNKIASPPKSENVFSRKTSQDSNPFSPTATLPPVNVGINNPFGKNDEAEATDVSFSSAFAASAPAASATVVENTPFTFTNESADPFDTENIVPATDQSTLGAFASKFNSTADGGVAELDPFEGLGGRNPVDISGGFGGESFQNDSTDYLSEGLIPTTQVPDNTPVKKANLAEPKDSFDSDEEEEHMRVTIKPKLRPIADLGGAGVPLPKLATPIKLLPPPKSPSRQAGYQVQPDRFNPFDKGSMKAAKTADEELFNAFEDALLSEGQDGKDGKEDVGPPPALGDSAAKQTGPLSPSTPLYDEDISQPLSEWKPKVDVSQGWDFYLRWPNKKKFTGNRYWKPVHVKFADTTILWVMNKRDDSDPIQEVPLQGCYSLSEMAHQQFDQFKKIFTIKLQYTFYKETVGVRKGQIAKVMSGQVNSMGSVAKLGLPLQHVPQLTQLLKLGTSDIDSIRTFVQVIEDVLFRLQIHRDRALTYKCEEIQAMVVDEYVVDIDKVGHVCSQKARVRIFFLAFVNGMPDVEVGINELTRQGKEIVGRHDIMPIVTEEWIRVEDCEFHACVERQEFIENKVIKVRPPDATFFELMRFRVRPPRQRELPIQLTAVLRVSPPKVQLKAEVLVPGYSSRKHGQIPCEDIAMFFPIPECWVYLFRVEKHFRYGALKSSNRRHGKIKGLERIMGAAAGGNIEKQLIEVTAGQAKYEPAYKCIVWRVPRLPKEGQGAYTQQMMTVDLELTSFDQIPTEFNDQLRVEFTMPASTVSHTTIRSITCPTDAELPVEKYCRYVAKHEYTVEMDVQVGTVPLESTPLGGITRVEAREPQVPPTPPPPVRQVGNAASDSDDSD</sequence>
<dbReference type="RefSeq" id="XP_022656533.1">
    <property type="nucleotide sequence ID" value="XM_022800798.1"/>
</dbReference>
<dbReference type="InterPro" id="IPR012320">
    <property type="entry name" value="SHD_dom"/>
</dbReference>
<comment type="subcellular location">
    <subcellularLocation>
        <location evidence="1">Cytoplasm</location>
    </subcellularLocation>
</comment>
<reference evidence="8" key="1">
    <citation type="submission" date="2021-01" db="UniProtKB">
        <authorList>
            <consortium name="EnsemblMetazoa"/>
        </authorList>
    </citation>
    <scope>IDENTIFICATION</scope>
</reference>
<dbReference type="PROSITE" id="PS51072">
    <property type="entry name" value="MHD"/>
    <property type="match status" value="1"/>
</dbReference>
<feature type="region of interest" description="Disordered" evidence="5">
    <location>
        <begin position="167"/>
        <end position="188"/>
    </location>
</feature>
<evidence type="ECO:0000313" key="8">
    <source>
        <dbReference type="EnsemblMetazoa" id="XP_022656533"/>
    </source>
</evidence>
<feature type="region of interest" description="Disordered" evidence="5">
    <location>
        <begin position="1590"/>
        <end position="1617"/>
    </location>
</feature>
<evidence type="ECO:0000256" key="5">
    <source>
        <dbReference type="SAM" id="MobiDB-lite"/>
    </source>
</evidence>
<feature type="compositionally biased region" description="Polar residues" evidence="5">
    <location>
        <begin position="348"/>
        <end position="360"/>
    </location>
</feature>
<protein>
    <recommendedName>
        <fullName evidence="10">Protein stoned-B</fullName>
    </recommendedName>
</protein>